<dbReference type="GO" id="GO:0072562">
    <property type="term" value="C:blood microparticle"/>
    <property type="evidence" value="ECO:0007669"/>
    <property type="project" value="TreeGrafter"/>
</dbReference>
<evidence type="ECO:0000256" key="1">
    <source>
        <dbReference type="ARBA" id="ARBA00008705"/>
    </source>
</evidence>
<comment type="similarity">
    <text evidence="1 7">Belongs to the globin family.</text>
</comment>
<dbReference type="GO" id="GO:0019825">
    <property type="term" value="F:oxygen binding"/>
    <property type="evidence" value="ECO:0007669"/>
    <property type="project" value="InterPro"/>
</dbReference>
<dbReference type="GO" id="GO:0043177">
    <property type="term" value="F:organic acid binding"/>
    <property type="evidence" value="ECO:0007669"/>
    <property type="project" value="TreeGrafter"/>
</dbReference>
<accession>A0A9Q1ETZ3</accession>
<keyword evidence="5" id="KW-0479">Metal-binding</keyword>
<dbReference type="PROSITE" id="PS01033">
    <property type="entry name" value="GLOBIN"/>
    <property type="match status" value="1"/>
</dbReference>
<dbReference type="InterPro" id="IPR012292">
    <property type="entry name" value="Globin/Proto"/>
</dbReference>
<evidence type="ECO:0000313" key="10">
    <source>
        <dbReference type="Proteomes" id="UP001152622"/>
    </source>
</evidence>
<name>A0A9Q1ETZ3_SYNKA</name>
<dbReference type="GO" id="GO:0046872">
    <property type="term" value="F:metal ion binding"/>
    <property type="evidence" value="ECO:0007669"/>
    <property type="project" value="UniProtKB-KW"/>
</dbReference>
<dbReference type="InterPro" id="IPR002338">
    <property type="entry name" value="Hemoglobin_a-typ"/>
</dbReference>
<proteinExistence type="inferred from homology"/>
<evidence type="ECO:0000256" key="5">
    <source>
        <dbReference type="ARBA" id="ARBA00022723"/>
    </source>
</evidence>
<dbReference type="GO" id="GO:0031720">
    <property type="term" value="F:haptoglobin binding"/>
    <property type="evidence" value="ECO:0007669"/>
    <property type="project" value="TreeGrafter"/>
</dbReference>
<dbReference type="PANTHER" id="PTHR11442">
    <property type="entry name" value="HEMOGLOBIN FAMILY MEMBER"/>
    <property type="match status" value="1"/>
</dbReference>
<dbReference type="OrthoDB" id="8751793at2759"/>
<dbReference type="Gene3D" id="1.10.490.10">
    <property type="entry name" value="Globins"/>
    <property type="match status" value="1"/>
</dbReference>
<evidence type="ECO:0000256" key="2">
    <source>
        <dbReference type="ARBA" id="ARBA00022448"/>
    </source>
</evidence>
<dbReference type="Proteomes" id="UP001152622">
    <property type="component" value="Chromosome 12"/>
</dbReference>
<comment type="caution">
    <text evidence="9">The sequence shown here is derived from an EMBL/GenBank/DDBJ whole genome shotgun (WGS) entry which is preliminary data.</text>
</comment>
<keyword evidence="3 7" id="KW-0349">Heme</keyword>
<dbReference type="InterPro" id="IPR050056">
    <property type="entry name" value="Hemoglobin_oxygen_transport"/>
</dbReference>
<dbReference type="GO" id="GO:0004601">
    <property type="term" value="F:peroxidase activity"/>
    <property type="evidence" value="ECO:0007669"/>
    <property type="project" value="TreeGrafter"/>
</dbReference>
<feature type="domain" description="Globin" evidence="8">
    <location>
        <begin position="2"/>
        <end position="139"/>
    </location>
</feature>
<evidence type="ECO:0000256" key="4">
    <source>
        <dbReference type="ARBA" id="ARBA00022621"/>
    </source>
</evidence>
<dbReference type="GO" id="GO:0005833">
    <property type="term" value="C:hemoglobin complex"/>
    <property type="evidence" value="ECO:0007669"/>
    <property type="project" value="InterPro"/>
</dbReference>
<keyword evidence="6" id="KW-0408">Iron</keyword>
<dbReference type="GO" id="GO:0020037">
    <property type="term" value="F:heme binding"/>
    <property type="evidence" value="ECO:0007669"/>
    <property type="project" value="InterPro"/>
</dbReference>
<sequence>MSLTAEDKTLVKKFWEKIAGKADDLGSEALSRMIIVYPQTKTYFAQWPDLGPGSPSVKKHGKTIMKAVGDAVTKMDNLIGGLQPLSDLLRVDPGNFKILSHNLLVTFSANFPSDFTTEVHAAVYKFLAAVSAALANTDKISSTDSVVKL</sequence>
<dbReference type="AlphaFoldDB" id="A0A9Q1ETZ3"/>
<dbReference type="GO" id="GO:0042744">
    <property type="term" value="P:hydrogen peroxide catabolic process"/>
    <property type="evidence" value="ECO:0007669"/>
    <property type="project" value="TreeGrafter"/>
</dbReference>
<organism evidence="9 10">
    <name type="scientific">Synaphobranchus kaupii</name>
    <name type="common">Kaup's arrowtooth eel</name>
    <dbReference type="NCBI Taxonomy" id="118154"/>
    <lineage>
        <taxon>Eukaryota</taxon>
        <taxon>Metazoa</taxon>
        <taxon>Chordata</taxon>
        <taxon>Craniata</taxon>
        <taxon>Vertebrata</taxon>
        <taxon>Euteleostomi</taxon>
        <taxon>Actinopterygii</taxon>
        <taxon>Neopterygii</taxon>
        <taxon>Teleostei</taxon>
        <taxon>Anguilliformes</taxon>
        <taxon>Synaphobranchidae</taxon>
        <taxon>Synaphobranchus</taxon>
    </lineage>
</organism>
<gene>
    <name evidence="9" type="ORF">SKAU_G00292140</name>
</gene>
<dbReference type="InterPro" id="IPR000971">
    <property type="entry name" value="Globin"/>
</dbReference>
<keyword evidence="4 7" id="KW-0561">Oxygen transport</keyword>
<reference evidence="9" key="1">
    <citation type="journal article" date="2023" name="Science">
        <title>Genome structures resolve the early diversification of teleost fishes.</title>
        <authorList>
            <person name="Parey E."/>
            <person name="Louis A."/>
            <person name="Montfort J."/>
            <person name="Bouchez O."/>
            <person name="Roques C."/>
            <person name="Iampietro C."/>
            <person name="Lluch J."/>
            <person name="Castinel A."/>
            <person name="Donnadieu C."/>
            <person name="Desvignes T."/>
            <person name="Floi Bucao C."/>
            <person name="Jouanno E."/>
            <person name="Wen M."/>
            <person name="Mejri S."/>
            <person name="Dirks R."/>
            <person name="Jansen H."/>
            <person name="Henkel C."/>
            <person name="Chen W.J."/>
            <person name="Zahm M."/>
            <person name="Cabau C."/>
            <person name="Klopp C."/>
            <person name="Thompson A.W."/>
            <person name="Robinson-Rechavi M."/>
            <person name="Braasch I."/>
            <person name="Lecointre G."/>
            <person name="Bobe J."/>
            <person name="Postlethwait J.H."/>
            <person name="Berthelot C."/>
            <person name="Roest Crollius H."/>
            <person name="Guiguen Y."/>
        </authorList>
    </citation>
    <scope>NUCLEOTIDE SEQUENCE</scope>
    <source>
        <strain evidence="9">WJC10195</strain>
    </source>
</reference>
<protein>
    <recommendedName>
        <fullName evidence="8">Globin domain-containing protein</fullName>
    </recommendedName>
</protein>
<dbReference type="GO" id="GO:0031838">
    <property type="term" value="C:haptoglobin-hemoglobin complex"/>
    <property type="evidence" value="ECO:0007669"/>
    <property type="project" value="TreeGrafter"/>
</dbReference>
<keyword evidence="10" id="KW-1185">Reference proteome</keyword>
<dbReference type="CDD" id="cd08927">
    <property type="entry name" value="Hb-alpha-like"/>
    <property type="match status" value="1"/>
</dbReference>
<dbReference type="SUPFAM" id="SSF46458">
    <property type="entry name" value="Globin-like"/>
    <property type="match status" value="1"/>
</dbReference>
<dbReference type="PANTHER" id="PTHR11442:SF91">
    <property type="entry name" value="EMBRYONIC ALPHA GLOBIN E1-RELATED"/>
    <property type="match status" value="1"/>
</dbReference>
<dbReference type="GO" id="GO:0005344">
    <property type="term" value="F:oxygen carrier activity"/>
    <property type="evidence" value="ECO:0007669"/>
    <property type="project" value="UniProtKB-KW"/>
</dbReference>
<evidence type="ECO:0000313" key="9">
    <source>
        <dbReference type="EMBL" id="KAJ8345021.1"/>
    </source>
</evidence>
<evidence type="ECO:0000259" key="8">
    <source>
        <dbReference type="PROSITE" id="PS01033"/>
    </source>
</evidence>
<dbReference type="Pfam" id="PF00042">
    <property type="entry name" value="Globin"/>
    <property type="match status" value="1"/>
</dbReference>
<keyword evidence="2 7" id="KW-0813">Transport</keyword>
<evidence type="ECO:0000256" key="3">
    <source>
        <dbReference type="ARBA" id="ARBA00022617"/>
    </source>
</evidence>
<evidence type="ECO:0000256" key="6">
    <source>
        <dbReference type="ARBA" id="ARBA00023004"/>
    </source>
</evidence>
<evidence type="ECO:0000256" key="7">
    <source>
        <dbReference type="RuleBase" id="RU000356"/>
    </source>
</evidence>
<dbReference type="PRINTS" id="PR00612">
    <property type="entry name" value="ALPHAHAEM"/>
</dbReference>
<dbReference type="FunFam" id="1.10.490.10:FF:000002">
    <property type="entry name" value="Hemoglobin subunit alpha"/>
    <property type="match status" value="1"/>
</dbReference>
<dbReference type="EMBL" id="JAINUF010000012">
    <property type="protein sequence ID" value="KAJ8345021.1"/>
    <property type="molecule type" value="Genomic_DNA"/>
</dbReference>
<dbReference type="InterPro" id="IPR009050">
    <property type="entry name" value="Globin-like_sf"/>
</dbReference>